<gene>
    <name evidence="2" type="ORF">MBOU_13950</name>
</gene>
<sequence>MGCHVRTGRVLLLDAGQHRYVLMDDQDRRRRRGLIAFQIFIYGLLIAMFAIQLQMYFTRDW</sequence>
<evidence type="ECO:0000313" key="3">
    <source>
        <dbReference type="Proteomes" id="UP000465360"/>
    </source>
</evidence>
<keyword evidence="1" id="KW-0472">Membrane</keyword>
<evidence type="ECO:0000313" key="2">
    <source>
        <dbReference type="EMBL" id="GFG89353.1"/>
    </source>
</evidence>
<reference evidence="2 3" key="1">
    <citation type="journal article" date="2019" name="Emerg. Microbes Infect.">
        <title>Comprehensive subspecies identification of 175 nontuberculous mycobacteria species based on 7547 genomic profiles.</title>
        <authorList>
            <person name="Matsumoto Y."/>
            <person name="Kinjo T."/>
            <person name="Motooka D."/>
            <person name="Nabeya D."/>
            <person name="Jung N."/>
            <person name="Uechi K."/>
            <person name="Horii T."/>
            <person name="Iida T."/>
            <person name="Fujita J."/>
            <person name="Nakamura S."/>
        </authorList>
    </citation>
    <scope>NUCLEOTIDE SEQUENCE [LARGE SCALE GENOMIC DNA]</scope>
    <source>
        <strain evidence="2 3">JCM 30725</strain>
    </source>
</reference>
<evidence type="ECO:0000256" key="1">
    <source>
        <dbReference type="SAM" id="Phobius"/>
    </source>
</evidence>
<organism evidence="2 3">
    <name type="scientific">Mycobacterium bourgelatii</name>
    <dbReference type="NCBI Taxonomy" id="1273442"/>
    <lineage>
        <taxon>Bacteria</taxon>
        <taxon>Bacillati</taxon>
        <taxon>Actinomycetota</taxon>
        <taxon>Actinomycetes</taxon>
        <taxon>Mycobacteriales</taxon>
        <taxon>Mycobacteriaceae</taxon>
        <taxon>Mycobacterium</taxon>
    </lineage>
</organism>
<name>A0A7I9YLJ1_MYCBU</name>
<accession>A0A7I9YLJ1</accession>
<keyword evidence="1" id="KW-0812">Transmembrane</keyword>
<keyword evidence="1" id="KW-1133">Transmembrane helix</keyword>
<dbReference type="Proteomes" id="UP000465360">
    <property type="component" value="Unassembled WGS sequence"/>
</dbReference>
<comment type="caution">
    <text evidence="2">The sequence shown here is derived from an EMBL/GenBank/DDBJ whole genome shotgun (WGS) entry which is preliminary data.</text>
</comment>
<feature type="transmembrane region" description="Helical" evidence="1">
    <location>
        <begin position="33"/>
        <end position="57"/>
    </location>
</feature>
<protein>
    <submittedName>
        <fullName evidence="2">Uncharacterized protein</fullName>
    </submittedName>
</protein>
<dbReference type="EMBL" id="BLKZ01000001">
    <property type="protein sequence ID" value="GFG89353.1"/>
    <property type="molecule type" value="Genomic_DNA"/>
</dbReference>
<keyword evidence="3" id="KW-1185">Reference proteome</keyword>
<proteinExistence type="predicted"/>
<dbReference type="AlphaFoldDB" id="A0A7I9YLJ1"/>